<comment type="caution">
    <text evidence="1">The sequence shown here is derived from an EMBL/GenBank/DDBJ whole genome shotgun (WGS) entry which is preliminary data.</text>
</comment>
<sequence length="99" mass="11281">MFKLKYLFSSKQHSCAGHDILISKSVYSTNNKRYNTFKANSDHIIPCYSINNNNISSSESITKQQSEIIKFRCNVPGFKTDEQPIFSIQMLNSLNPSVV</sequence>
<dbReference type="VEuPathDB" id="MicrosporidiaDB:A0H76_1341"/>
<evidence type="ECO:0000313" key="2">
    <source>
        <dbReference type="Proteomes" id="UP000192501"/>
    </source>
</evidence>
<dbReference type="EMBL" id="LTAI01000288">
    <property type="protein sequence ID" value="ORD99135.1"/>
    <property type="molecule type" value="Genomic_DNA"/>
</dbReference>
<protein>
    <submittedName>
        <fullName evidence="1">Uncharacterized protein</fullName>
    </submittedName>
</protein>
<reference evidence="1 2" key="1">
    <citation type="journal article" date="2017" name="Environ. Microbiol.">
        <title>Decay of the glycolytic pathway and adaptation to intranuclear parasitism within Enterocytozoonidae microsporidia.</title>
        <authorList>
            <person name="Wiredu Boakye D."/>
            <person name="Jaroenlak P."/>
            <person name="Prachumwat A."/>
            <person name="Williams T.A."/>
            <person name="Bateman K.S."/>
            <person name="Itsathitphaisarn O."/>
            <person name="Sritunyalucksana K."/>
            <person name="Paszkiewicz K.H."/>
            <person name="Moore K.A."/>
            <person name="Stentiford G.D."/>
            <person name="Williams B.A."/>
        </authorList>
    </citation>
    <scope>NUCLEOTIDE SEQUENCE [LARGE SCALE GENOMIC DNA]</scope>
    <source>
        <strain evidence="2">canceri</strain>
    </source>
</reference>
<accession>A0A1X0QHH8</accession>
<organism evidence="1 2">
    <name type="scientific">Hepatospora eriocheir</name>
    <dbReference type="NCBI Taxonomy" id="1081669"/>
    <lineage>
        <taxon>Eukaryota</taxon>
        <taxon>Fungi</taxon>
        <taxon>Fungi incertae sedis</taxon>
        <taxon>Microsporidia</taxon>
        <taxon>Hepatosporidae</taxon>
        <taxon>Hepatospora</taxon>
    </lineage>
</organism>
<name>A0A1X0QHH8_9MICR</name>
<gene>
    <name evidence="1" type="ORF">A0H76_1341</name>
</gene>
<evidence type="ECO:0000313" key="1">
    <source>
        <dbReference type="EMBL" id="ORD99135.1"/>
    </source>
</evidence>
<dbReference type="Proteomes" id="UP000192501">
    <property type="component" value="Unassembled WGS sequence"/>
</dbReference>
<proteinExistence type="predicted"/>
<dbReference type="AlphaFoldDB" id="A0A1X0QHH8"/>